<comment type="pathway">
    <text evidence="2 8">One-carbon metabolism; tetrahydrofolate interconversion.</text>
</comment>
<dbReference type="InterPro" id="IPR003171">
    <property type="entry name" value="Mehydrof_redctse-like"/>
</dbReference>
<dbReference type="InterPro" id="IPR029041">
    <property type="entry name" value="FAD-linked_oxidoreductase-like"/>
</dbReference>
<dbReference type="EMBL" id="MFIV01000095">
    <property type="protein sequence ID" value="OGF98494.1"/>
    <property type="molecule type" value="Genomic_DNA"/>
</dbReference>
<dbReference type="PANTHER" id="PTHR45754:SF3">
    <property type="entry name" value="METHYLENETETRAHYDROFOLATE REDUCTASE (NADPH)"/>
    <property type="match status" value="1"/>
</dbReference>
<feature type="domain" description="Methylene-tetrahydrofolate reductase C-terminal-like" evidence="9">
    <location>
        <begin position="397"/>
        <end position="482"/>
    </location>
</feature>
<dbReference type="SUPFAM" id="SSF51730">
    <property type="entry name" value="FAD-linked oxidoreductase"/>
    <property type="match status" value="1"/>
</dbReference>
<evidence type="ECO:0000256" key="4">
    <source>
        <dbReference type="ARBA" id="ARBA00022630"/>
    </source>
</evidence>
<dbReference type="GO" id="GO:0009086">
    <property type="term" value="P:methionine biosynthetic process"/>
    <property type="evidence" value="ECO:0007669"/>
    <property type="project" value="TreeGrafter"/>
</dbReference>
<dbReference type="Pfam" id="PF02219">
    <property type="entry name" value="MTHFR"/>
    <property type="match status" value="1"/>
</dbReference>
<evidence type="ECO:0000256" key="5">
    <source>
        <dbReference type="ARBA" id="ARBA00022827"/>
    </source>
</evidence>
<dbReference type="CDD" id="cd00537">
    <property type="entry name" value="MTHFR"/>
    <property type="match status" value="1"/>
</dbReference>
<evidence type="ECO:0000256" key="6">
    <source>
        <dbReference type="ARBA" id="ARBA00023002"/>
    </source>
</evidence>
<name>A0A1F5YEA3_9BACT</name>
<organism evidence="10 11">
    <name type="scientific">Candidatus Glassbacteria bacterium GWA2_58_10</name>
    <dbReference type="NCBI Taxonomy" id="1817865"/>
    <lineage>
        <taxon>Bacteria</taxon>
        <taxon>Candidatus Glassiibacteriota</taxon>
    </lineage>
</organism>
<evidence type="ECO:0000256" key="2">
    <source>
        <dbReference type="ARBA" id="ARBA00004777"/>
    </source>
</evidence>
<keyword evidence="5 8" id="KW-0274">FAD</keyword>
<sequence length="520" mass="58221">MENRFREKLTRSTDFVISVELVPTRGLMRKDFEELISFTEAAVEYGKIDALSLTDNPGGNPRLAPDVLGLDILYRGMSPLVHLTCKDLNRNGLESRAFQLNRMGVENVLALTGDYPVDGYQGVARPSFDVDSVGLLNMLREMNRGLKVPLLKPGKFQELEPTNFFIGASVSPFKKQRSELLGQYLKLEKKAANGAAFIITQLGYDMRKFDELLRYMSVNNLQLPVLGNVYVLNRFVSKIMNQNQVPGCVVTDELLEFVNRHAASDDKGKSAFLEFAAKQVAVLRGLGFRGAHIGGYALSFEDKRQIIDTAETIAGDWRSFIKDLLYPQKDEFYYFRGDPATGLSADQPGKSGENKRPGPRVTFELMKFIHEQFFEPGTNGFRIARGVCRCIDKSPEATKVFQKFETGVKWLTNNCQGCGDCSLAELTFLCPEDGCPKGMRNGPCGGSFDGICERKDRKCYWTRVVKRMDKEGGLDKLKEAKPIIPNAALKDTSSWLNYYLGRDHAALGTNDPVEEKKGKK</sequence>
<protein>
    <recommendedName>
        <fullName evidence="8">Methylenetetrahydrofolate reductase</fullName>
    </recommendedName>
</protein>
<evidence type="ECO:0000256" key="3">
    <source>
        <dbReference type="ARBA" id="ARBA00006743"/>
    </source>
</evidence>
<evidence type="ECO:0000256" key="8">
    <source>
        <dbReference type="RuleBase" id="RU003862"/>
    </source>
</evidence>
<comment type="caution">
    <text evidence="10">The sequence shown here is derived from an EMBL/GenBank/DDBJ whole genome shotgun (WGS) entry which is preliminary data.</text>
</comment>
<comment type="catalytic activity">
    <reaction evidence="7">
        <text>(6S)-5-methyl-5,6,7,8-tetrahydrofolate + NAD(+) = (6R)-5,10-methylene-5,6,7,8-tetrahydrofolate + NADH + H(+)</text>
        <dbReference type="Rhea" id="RHEA:19821"/>
        <dbReference type="ChEBI" id="CHEBI:15378"/>
        <dbReference type="ChEBI" id="CHEBI:15636"/>
        <dbReference type="ChEBI" id="CHEBI:18608"/>
        <dbReference type="ChEBI" id="CHEBI:57540"/>
        <dbReference type="ChEBI" id="CHEBI:57945"/>
        <dbReference type="EC" id="1.5.1.54"/>
    </reaction>
    <physiologicalReaction direction="right-to-left" evidence="7">
        <dbReference type="Rhea" id="RHEA:19823"/>
    </physiologicalReaction>
</comment>
<evidence type="ECO:0000259" key="9">
    <source>
        <dbReference type="Pfam" id="PF12225"/>
    </source>
</evidence>
<dbReference type="InterPro" id="IPR022026">
    <property type="entry name" value="DUF5981"/>
</dbReference>
<proteinExistence type="inferred from homology"/>
<dbReference type="AlphaFoldDB" id="A0A1F5YEA3"/>
<dbReference type="Gene3D" id="3.20.20.220">
    <property type="match status" value="1"/>
</dbReference>
<gene>
    <name evidence="10" type="ORF">A2Z86_11350</name>
</gene>
<dbReference type="Proteomes" id="UP000176992">
    <property type="component" value="Unassembled WGS sequence"/>
</dbReference>
<accession>A0A1F5YEA3</accession>
<dbReference type="UniPathway" id="UPA00193"/>
<reference evidence="10 11" key="1">
    <citation type="journal article" date="2016" name="Nat. Commun.">
        <title>Thousands of microbial genomes shed light on interconnected biogeochemical processes in an aquifer system.</title>
        <authorList>
            <person name="Anantharaman K."/>
            <person name="Brown C.T."/>
            <person name="Hug L.A."/>
            <person name="Sharon I."/>
            <person name="Castelle C.J."/>
            <person name="Probst A.J."/>
            <person name="Thomas B.C."/>
            <person name="Singh A."/>
            <person name="Wilkins M.J."/>
            <person name="Karaoz U."/>
            <person name="Brodie E.L."/>
            <person name="Williams K.H."/>
            <person name="Hubbard S.S."/>
            <person name="Banfield J.F."/>
        </authorList>
    </citation>
    <scope>NUCLEOTIDE SEQUENCE [LARGE SCALE GENOMIC DNA]</scope>
</reference>
<evidence type="ECO:0000256" key="1">
    <source>
        <dbReference type="ARBA" id="ARBA00001974"/>
    </source>
</evidence>
<dbReference type="GO" id="GO:0071949">
    <property type="term" value="F:FAD binding"/>
    <property type="evidence" value="ECO:0007669"/>
    <property type="project" value="TreeGrafter"/>
</dbReference>
<keyword evidence="4 8" id="KW-0285">Flavoprotein</keyword>
<dbReference type="Pfam" id="PF12225">
    <property type="entry name" value="DUF5981"/>
    <property type="match status" value="1"/>
</dbReference>
<evidence type="ECO:0000256" key="7">
    <source>
        <dbReference type="ARBA" id="ARBA00048628"/>
    </source>
</evidence>
<keyword evidence="6 8" id="KW-0560">Oxidoreductase</keyword>
<comment type="cofactor">
    <cofactor evidence="1 8">
        <name>FAD</name>
        <dbReference type="ChEBI" id="CHEBI:57692"/>
    </cofactor>
</comment>
<dbReference type="GO" id="GO:0106312">
    <property type="term" value="F:methylenetetrahydrofolate reductase (NADH) activity"/>
    <property type="evidence" value="ECO:0007669"/>
    <property type="project" value="UniProtKB-EC"/>
</dbReference>
<dbReference type="GO" id="GO:0005829">
    <property type="term" value="C:cytosol"/>
    <property type="evidence" value="ECO:0007669"/>
    <property type="project" value="TreeGrafter"/>
</dbReference>
<dbReference type="PANTHER" id="PTHR45754">
    <property type="entry name" value="METHYLENETETRAHYDROFOLATE REDUCTASE"/>
    <property type="match status" value="1"/>
</dbReference>
<evidence type="ECO:0000313" key="11">
    <source>
        <dbReference type="Proteomes" id="UP000176992"/>
    </source>
</evidence>
<dbReference type="GO" id="GO:0035999">
    <property type="term" value="P:tetrahydrofolate interconversion"/>
    <property type="evidence" value="ECO:0007669"/>
    <property type="project" value="UniProtKB-UniPathway"/>
</dbReference>
<comment type="similarity">
    <text evidence="3 8">Belongs to the methylenetetrahydrofolate reductase family.</text>
</comment>
<evidence type="ECO:0000313" key="10">
    <source>
        <dbReference type="EMBL" id="OGF98494.1"/>
    </source>
</evidence>